<feature type="domain" description="CobE/GbiG C-terminal" evidence="1">
    <location>
        <begin position="245"/>
        <end position="360"/>
    </location>
</feature>
<dbReference type="InterPro" id="IPR002750">
    <property type="entry name" value="CobE/GbiG_C"/>
</dbReference>
<dbReference type="Pfam" id="PF01890">
    <property type="entry name" value="CbiG_C"/>
    <property type="match status" value="1"/>
</dbReference>
<dbReference type="InterPro" id="IPR038029">
    <property type="entry name" value="GbiG_N_sf"/>
</dbReference>
<evidence type="ECO:0000259" key="1">
    <source>
        <dbReference type="Pfam" id="PF01890"/>
    </source>
</evidence>
<name>A0A6N7XC86_9FIRM</name>
<gene>
    <name evidence="3" type="ORF">FYJ71_04860</name>
</gene>
<dbReference type="PANTHER" id="PTHR37477:SF1">
    <property type="entry name" value="COBALT-PRECORRIN-5A HYDROLASE"/>
    <property type="match status" value="1"/>
</dbReference>
<dbReference type="PANTHER" id="PTHR37477">
    <property type="entry name" value="COBALT-PRECORRIN-5A HYDROLASE"/>
    <property type="match status" value="1"/>
</dbReference>
<dbReference type="GO" id="GO:0009236">
    <property type="term" value="P:cobalamin biosynthetic process"/>
    <property type="evidence" value="ECO:0007669"/>
    <property type="project" value="InterPro"/>
</dbReference>
<keyword evidence="4" id="KW-1185">Reference proteome</keyword>
<dbReference type="SUPFAM" id="SSF159664">
    <property type="entry name" value="CobE/GbiG C-terminal domain-like"/>
    <property type="match status" value="1"/>
</dbReference>
<dbReference type="InterPro" id="IPR021744">
    <property type="entry name" value="CbiG_N"/>
</dbReference>
<dbReference type="Pfam" id="PF11760">
    <property type="entry name" value="CbiG_N"/>
    <property type="match status" value="1"/>
</dbReference>
<dbReference type="Gene3D" id="3.30.420.180">
    <property type="entry name" value="CobE/GbiG C-terminal domain"/>
    <property type="match status" value="1"/>
</dbReference>
<evidence type="ECO:0000313" key="3">
    <source>
        <dbReference type="EMBL" id="MST62306.1"/>
    </source>
</evidence>
<reference evidence="3 4" key="1">
    <citation type="submission" date="2019-08" db="EMBL/GenBank/DDBJ databases">
        <title>In-depth cultivation of the pig gut microbiome towards novel bacterial diversity and tailored functional studies.</title>
        <authorList>
            <person name="Wylensek D."/>
            <person name="Hitch T.C.A."/>
            <person name="Clavel T."/>
        </authorList>
    </citation>
    <scope>NUCLEOTIDE SEQUENCE [LARGE SCALE GENOMIC DNA]</scope>
    <source>
        <strain evidence="3 4">WCA-SAB-591-4A-A</strain>
    </source>
</reference>
<protein>
    <submittedName>
        <fullName evidence="3">Cobalt-precorrin 5A hydrolase</fullName>
    </submittedName>
</protein>
<feature type="domain" description="Cobalamin synthesis G N-terminal" evidence="2">
    <location>
        <begin position="49"/>
        <end position="127"/>
    </location>
</feature>
<proteinExistence type="predicted"/>
<evidence type="ECO:0000259" key="2">
    <source>
        <dbReference type="Pfam" id="PF11760"/>
    </source>
</evidence>
<keyword evidence="3" id="KW-0378">Hydrolase</keyword>
<dbReference type="SUPFAM" id="SSF159672">
    <property type="entry name" value="CbiG N-terminal domain-like"/>
    <property type="match status" value="1"/>
</dbReference>
<dbReference type="InterPro" id="IPR036518">
    <property type="entry name" value="CobE/GbiG_C_sf"/>
</dbReference>
<organism evidence="3 4">
    <name type="scientific">Peptostreptococcus porci</name>
    <dbReference type="NCBI Taxonomy" id="2652282"/>
    <lineage>
        <taxon>Bacteria</taxon>
        <taxon>Bacillati</taxon>
        <taxon>Bacillota</taxon>
        <taxon>Clostridia</taxon>
        <taxon>Peptostreptococcales</taxon>
        <taxon>Peptostreptococcaceae</taxon>
        <taxon>Peptostreptococcus</taxon>
    </lineage>
</organism>
<dbReference type="Proteomes" id="UP000440713">
    <property type="component" value="Unassembled WGS sequence"/>
</dbReference>
<sequence length="365" mass="41036">MNVRFICITENSIDLAHKISALLEDSFFSTDMDCVIEVIQYSDFKKQKKQIFGESDFLIFIMATGIVVRSIASLLVNKFSDPGVIVIDELGKNVISLLSGHMGGANEMTMTISKLINANPVITTATDLNGLGSFDMLVKRVDGCVKNLRSLSLEINSKLLRGKTIYLYVQSEYRGYYIDDTCVGGFCLFEKYQDIIAKFKDFDNKFIDGSDNDDILVVISDSISLIRDLQEINLRVIPVIPRKNVIGVGCKKDTDANEFEKFIVNKLVENDIIIDSLCCIGSIELKKEERCILDFSKKYGMKTSFYKPEKIESVQDFYDKSEFVKKQVGVYSVAEPVCHIMCDGNIIVSKVKHNGITMAVGRKEK</sequence>
<dbReference type="EMBL" id="VUNE01000002">
    <property type="protein sequence ID" value="MST62306.1"/>
    <property type="molecule type" value="Genomic_DNA"/>
</dbReference>
<dbReference type="AlphaFoldDB" id="A0A6N7XC86"/>
<dbReference type="InterPro" id="IPR052553">
    <property type="entry name" value="CbiG_hydrolase"/>
</dbReference>
<dbReference type="RefSeq" id="WP_154537700.1">
    <property type="nucleotide sequence ID" value="NZ_JAXFLG010000127.1"/>
</dbReference>
<comment type="caution">
    <text evidence="3">The sequence shown here is derived from an EMBL/GenBank/DDBJ whole genome shotgun (WGS) entry which is preliminary data.</text>
</comment>
<accession>A0A6N7XC86</accession>
<dbReference type="Gene3D" id="3.40.50.11220">
    <property type="match status" value="1"/>
</dbReference>
<evidence type="ECO:0000313" key="4">
    <source>
        <dbReference type="Proteomes" id="UP000440713"/>
    </source>
</evidence>
<dbReference type="GO" id="GO:0016787">
    <property type="term" value="F:hydrolase activity"/>
    <property type="evidence" value="ECO:0007669"/>
    <property type="project" value="UniProtKB-KW"/>
</dbReference>